<reference evidence="1 2" key="1">
    <citation type="submission" date="2021-07" db="EMBL/GenBank/DDBJ databases">
        <title>Sphingomonas sp.</title>
        <authorList>
            <person name="Feng G."/>
            <person name="Li J."/>
            <person name="Pan M."/>
        </authorList>
    </citation>
    <scope>NUCLEOTIDE SEQUENCE [LARGE SCALE GENOMIC DNA]</scope>
    <source>
        <strain evidence="1 2">RRHST34</strain>
    </source>
</reference>
<dbReference type="Proteomes" id="UP000759103">
    <property type="component" value="Unassembled WGS sequence"/>
</dbReference>
<dbReference type="EMBL" id="JAHXZN010000009">
    <property type="protein sequence ID" value="MBW6532717.1"/>
    <property type="molecule type" value="Genomic_DNA"/>
</dbReference>
<evidence type="ECO:0000313" key="1">
    <source>
        <dbReference type="EMBL" id="MBW6532717.1"/>
    </source>
</evidence>
<accession>A0ABS7BSY8</accession>
<proteinExistence type="predicted"/>
<organism evidence="1 2">
    <name type="scientific">Sphingomonas citri</name>
    <dbReference type="NCBI Taxonomy" id="2862499"/>
    <lineage>
        <taxon>Bacteria</taxon>
        <taxon>Pseudomonadati</taxon>
        <taxon>Pseudomonadota</taxon>
        <taxon>Alphaproteobacteria</taxon>
        <taxon>Sphingomonadales</taxon>
        <taxon>Sphingomonadaceae</taxon>
        <taxon>Sphingomonas</taxon>
    </lineage>
</organism>
<comment type="caution">
    <text evidence="1">The sequence shown here is derived from an EMBL/GenBank/DDBJ whole genome shotgun (WGS) entry which is preliminary data.</text>
</comment>
<gene>
    <name evidence="1" type="ORF">KZ820_18395</name>
</gene>
<sequence length="73" mass="8050">MQRIVLVIRDRGRKDIVAFHPTEQAAREALADYVRERTPEASDAENDAELIAAYFADESVALYTIAGVPAAKC</sequence>
<protein>
    <submittedName>
        <fullName evidence="1">Uncharacterized protein</fullName>
    </submittedName>
</protein>
<dbReference type="RefSeq" id="WP_219750305.1">
    <property type="nucleotide sequence ID" value="NZ_JAHXZN010000009.1"/>
</dbReference>
<evidence type="ECO:0000313" key="2">
    <source>
        <dbReference type="Proteomes" id="UP000759103"/>
    </source>
</evidence>
<keyword evidence="2" id="KW-1185">Reference proteome</keyword>
<name>A0ABS7BSY8_9SPHN</name>